<comment type="caution">
    <text evidence="3">The sequence shown here is derived from an EMBL/GenBank/DDBJ whole genome shotgun (WGS) entry which is preliminary data.</text>
</comment>
<dbReference type="EMBL" id="AZFZ01000054">
    <property type="protein sequence ID" value="KRM41743.1"/>
    <property type="molecule type" value="Genomic_DNA"/>
</dbReference>
<dbReference type="Pfam" id="PF22813">
    <property type="entry name" value="TcaA_2nd"/>
    <property type="match status" value="1"/>
</dbReference>
<dbReference type="PANTHER" id="PTHR40038">
    <property type="entry name" value="MEMBRANE-ASSOCIATED PROTEIN TCAA"/>
    <property type="match status" value="1"/>
</dbReference>
<evidence type="ECO:0000313" key="3">
    <source>
        <dbReference type="EMBL" id="KRM41743.1"/>
    </source>
</evidence>
<dbReference type="Proteomes" id="UP000051010">
    <property type="component" value="Unassembled WGS sequence"/>
</dbReference>
<protein>
    <recommendedName>
        <fullName evidence="2">TcaA second domain-containing protein</fullName>
    </recommendedName>
</protein>
<keyword evidence="1" id="KW-0472">Membrane</keyword>
<name>A0A0R1YHZ1_9LACO</name>
<evidence type="ECO:0000259" key="2">
    <source>
        <dbReference type="Pfam" id="PF22813"/>
    </source>
</evidence>
<sequence length="213" mass="24736">MTKKESPTLKNQTQRTTPTQKWLIAIFTLILVILIGSYIYLDHYYSRETTTQRFVTAIQKNHPKQVAALIRTDDPDFKINAHNVQPLINYYRGNPNQIKKLKRRMSTTGVVNNDMDFVDTGHHFFLFEKFLLEVKPIFPTIESNRSHTQITINGKLAAQNLRKHTVRTFGPLIPGRYHIQATTTVRNKPIVLSRQFEWIEPTAADLKVTTNFK</sequence>
<keyword evidence="1" id="KW-0812">Transmembrane</keyword>
<accession>A0A0R1YHZ1</accession>
<keyword evidence="1" id="KW-1133">Transmembrane helix</keyword>
<proteinExistence type="predicted"/>
<dbReference type="InterPro" id="IPR054529">
    <property type="entry name" value="TcaA_2nd"/>
</dbReference>
<dbReference type="AlphaFoldDB" id="A0A0R1YHZ1"/>
<gene>
    <name evidence="3" type="ORF">FD47_GL002264</name>
</gene>
<feature type="transmembrane region" description="Helical" evidence="1">
    <location>
        <begin position="21"/>
        <end position="41"/>
    </location>
</feature>
<organism evidence="3 4">
    <name type="scientific">Lentilactobacillus parafarraginis DSM 18390 = JCM 14109</name>
    <dbReference type="NCBI Taxonomy" id="1423786"/>
    <lineage>
        <taxon>Bacteria</taxon>
        <taxon>Bacillati</taxon>
        <taxon>Bacillota</taxon>
        <taxon>Bacilli</taxon>
        <taxon>Lactobacillales</taxon>
        <taxon>Lactobacillaceae</taxon>
        <taxon>Lentilactobacillus</taxon>
    </lineage>
</organism>
<reference evidence="3 4" key="1">
    <citation type="journal article" date="2015" name="Genome Announc.">
        <title>Expanding the biotechnology potential of lactobacilli through comparative genomics of 213 strains and associated genera.</title>
        <authorList>
            <person name="Sun Z."/>
            <person name="Harris H.M."/>
            <person name="McCann A."/>
            <person name="Guo C."/>
            <person name="Argimon S."/>
            <person name="Zhang W."/>
            <person name="Yang X."/>
            <person name="Jeffery I.B."/>
            <person name="Cooney J.C."/>
            <person name="Kagawa T.F."/>
            <person name="Liu W."/>
            <person name="Song Y."/>
            <person name="Salvetti E."/>
            <person name="Wrobel A."/>
            <person name="Rasinkangas P."/>
            <person name="Parkhill J."/>
            <person name="Rea M.C."/>
            <person name="O'Sullivan O."/>
            <person name="Ritari J."/>
            <person name="Douillard F.P."/>
            <person name="Paul Ross R."/>
            <person name="Yang R."/>
            <person name="Briner A.E."/>
            <person name="Felis G.E."/>
            <person name="de Vos W.M."/>
            <person name="Barrangou R."/>
            <person name="Klaenhammer T.R."/>
            <person name="Caufield P.W."/>
            <person name="Cui Y."/>
            <person name="Zhang H."/>
            <person name="O'Toole P.W."/>
        </authorList>
    </citation>
    <scope>NUCLEOTIDE SEQUENCE [LARGE SCALE GENOMIC DNA]</scope>
    <source>
        <strain evidence="3 4">DSM 18390</strain>
    </source>
</reference>
<feature type="domain" description="TcaA second" evidence="2">
    <location>
        <begin position="48"/>
        <end position="114"/>
    </location>
</feature>
<dbReference type="PATRIC" id="fig|1423786.4.peg.2378"/>
<evidence type="ECO:0000256" key="1">
    <source>
        <dbReference type="SAM" id="Phobius"/>
    </source>
</evidence>
<evidence type="ECO:0000313" key="4">
    <source>
        <dbReference type="Proteomes" id="UP000051010"/>
    </source>
</evidence>
<dbReference type="PANTHER" id="PTHR40038:SF1">
    <property type="entry name" value="MEMBRANE-ASSOCIATED PROTEIN TCAA"/>
    <property type="match status" value="1"/>
</dbReference>